<evidence type="ECO:0000313" key="1">
    <source>
        <dbReference type="Proteomes" id="UP000515146"/>
    </source>
</evidence>
<dbReference type="PROSITE" id="PS51450">
    <property type="entry name" value="LRR"/>
    <property type="match status" value="1"/>
</dbReference>
<dbReference type="SMART" id="SM00409">
    <property type="entry name" value="IG"/>
    <property type="match status" value="1"/>
</dbReference>
<dbReference type="OMA" id="NSKGCDH"/>
<dbReference type="InterPro" id="IPR001611">
    <property type="entry name" value="Leu-rich_rpt"/>
</dbReference>
<protein>
    <submittedName>
        <fullName evidence="2">Leucine-rich repeat transmembrane neuronal protein 3-like</fullName>
    </submittedName>
</protein>
<dbReference type="PANTHER" id="PTHR24369">
    <property type="entry name" value="ANTIGEN BSP, PUTATIVE-RELATED"/>
    <property type="match status" value="1"/>
</dbReference>
<dbReference type="GO" id="GO:0005886">
    <property type="term" value="C:plasma membrane"/>
    <property type="evidence" value="ECO:0007669"/>
    <property type="project" value="TreeGrafter"/>
</dbReference>
<dbReference type="AlphaFoldDB" id="A0A6P6YFA4"/>
<keyword evidence="1" id="KW-1185">Reference proteome</keyword>
<sequence length="660" mass="76099">MSQLEIFRHYHRIFIYCFYLISSQLSIQLVNGFICDQQCTCIQSSGKFTANCTGLSLHRLPQCTDLNPEQQQRMKQIQVLWLQRNNFAQLNSHIFHNACLDNLQKIYLQQALIAEIDDHAFNPLTNIIELSLAENFLTLIPTVAFEHLIRLQTLDLSWNRIREVSNNSFNKLINLRKLSLERNNISFIDVNSFAGLINIQTINLASNHLTILNPDSFIFLKNLHTLYLESNEWNCNCHMQPFKRMLIQQRNRLHIIDQPRCSGTSVIWSNLALDHFQCAPKIYHNVSDTDITLSEGSTLRMKCAIEVETFGDPIVDREYLSLSQINWYWNNIQIMNNSKGCDHNCNKHMPISHAQEFQIDEMIEEFNQTTKLKVSQLTLYSVMTLNAGNYRCSVVNHAGSDEMFYNVYVVPYYSHSTNFFQNDQHPKVISPANTAKRPSSDSQISYNKNIMNHQDENSDHVLFGLVLGILSGLFLVLVIFSIMFVFFVRKQKIVPTQELILIDTVSNTDNNTSINTLDDPNHETNTETTTERNASQNEFNPLLVVNPVKKPPRLGIPDVSSIYSSPSWTLNRTNTLVHNNHHLHPANPHNLLNNNHINRSRYASYAESEPLYSPLYSTLYRNHHNRHQILANRMLNNNNNNINNNDAMADTFISDTASEV</sequence>
<gene>
    <name evidence="2" type="primary">LOC113797908</name>
</gene>
<dbReference type="InterPro" id="IPR032675">
    <property type="entry name" value="LRR_dom_sf"/>
</dbReference>
<dbReference type="InterPro" id="IPR050541">
    <property type="entry name" value="LRR_TM_domain-containing"/>
</dbReference>
<dbReference type="InterPro" id="IPR003599">
    <property type="entry name" value="Ig_sub"/>
</dbReference>
<dbReference type="KEGG" id="dpte:113797908"/>
<evidence type="ECO:0000313" key="2">
    <source>
        <dbReference type="RefSeq" id="XP_027204173.1"/>
    </source>
</evidence>
<dbReference type="Pfam" id="PF13855">
    <property type="entry name" value="LRR_8"/>
    <property type="match status" value="2"/>
</dbReference>
<dbReference type="PANTHER" id="PTHR24369:SF210">
    <property type="entry name" value="CHAOPTIN-RELATED"/>
    <property type="match status" value="1"/>
</dbReference>
<dbReference type="InParanoid" id="A0A6P6YFA4"/>
<proteinExistence type="predicted"/>
<dbReference type="Gene3D" id="3.80.10.10">
    <property type="entry name" value="Ribonuclease Inhibitor"/>
    <property type="match status" value="2"/>
</dbReference>
<dbReference type="InterPro" id="IPR003591">
    <property type="entry name" value="Leu-rich_rpt_typical-subtyp"/>
</dbReference>
<dbReference type="OrthoDB" id="6490630at2759"/>
<dbReference type="RefSeq" id="XP_027204173.1">
    <property type="nucleotide sequence ID" value="XM_027348372.1"/>
</dbReference>
<reference evidence="2" key="1">
    <citation type="submission" date="2025-08" db="UniProtKB">
        <authorList>
            <consortium name="RefSeq"/>
        </authorList>
    </citation>
    <scope>IDENTIFICATION</scope>
    <source>
        <strain evidence="2">Airmid</strain>
    </source>
</reference>
<dbReference type="SUPFAM" id="SSF52058">
    <property type="entry name" value="L domain-like"/>
    <property type="match status" value="1"/>
</dbReference>
<dbReference type="SUPFAM" id="SSF48726">
    <property type="entry name" value="Immunoglobulin"/>
    <property type="match status" value="1"/>
</dbReference>
<organism evidence="1 2">
    <name type="scientific">Dermatophagoides pteronyssinus</name>
    <name type="common">European house dust mite</name>
    <dbReference type="NCBI Taxonomy" id="6956"/>
    <lineage>
        <taxon>Eukaryota</taxon>
        <taxon>Metazoa</taxon>
        <taxon>Ecdysozoa</taxon>
        <taxon>Arthropoda</taxon>
        <taxon>Chelicerata</taxon>
        <taxon>Arachnida</taxon>
        <taxon>Acari</taxon>
        <taxon>Acariformes</taxon>
        <taxon>Sarcoptiformes</taxon>
        <taxon>Astigmata</taxon>
        <taxon>Psoroptidia</taxon>
        <taxon>Analgoidea</taxon>
        <taxon>Pyroglyphidae</taxon>
        <taxon>Dermatophagoidinae</taxon>
        <taxon>Dermatophagoides</taxon>
    </lineage>
</organism>
<dbReference type="InterPro" id="IPR036179">
    <property type="entry name" value="Ig-like_dom_sf"/>
</dbReference>
<accession>A0A6P6YFA4</accession>
<dbReference type="PROSITE" id="PS50835">
    <property type="entry name" value="IG_LIKE"/>
    <property type="match status" value="1"/>
</dbReference>
<dbReference type="InterPro" id="IPR013783">
    <property type="entry name" value="Ig-like_fold"/>
</dbReference>
<dbReference type="SMART" id="SM00369">
    <property type="entry name" value="LRR_TYP"/>
    <property type="match status" value="6"/>
</dbReference>
<dbReference type="Gene3D" id="2.60.40.10">
    <property type="entry name" value="Immunoglobulins"/>
    <property type="match status" value="1"/>
</dbReference>
<dbReference type="InterPro" id="IPR007110">
    <property type="entry name" value="Ig-like_dom"/>
</dbReference>
<name>A0A6P6YFA4_DERPT</name>
<dbReference type="Proteomes" id="UP000515146">
    <property type="component" value="Unplaced"/>
</dbReference>